<sequence length="47" mass="5169">MDCPCGVRLIGAGEDALVLEAQQHLATAHAELEYTRAEILFMARPTR</sequence>
<accession>A0A402CDA4</accession>
<dbReference type="Proteomes" id="UP000287519">
    <property type="component" value="Unassembled WGS sequence"/>
</dbReference>
<dbReference type="EMBL" id="BHYM01000045">
    <property type="protein sequence ID" value="GCE41567.1"/>
    <property type="molecule type" value="Genomic_DNA"/>
</dbReference>
<proteinExistence type="predicted"/>
<comment type="caution">
    <text evidence="1">The sequence shown here is derived from an EMBL/GenBank/DDBJ whole genome shotgun (WGS) entry which is preliminary data.</text>
</comment>
<dbReference type="AlphaFoldDB" id="A0A402CDA4"/>
<evidence type="ECO:0008006" key="3">
    <source>
        <dbReference type="Google" id="ProtNLM"/>
    </source>
</evidence>
<evidence type="ECO:0000313" key="2">
    <source>
        <dbReference type="Proteomes" id="UP000287519"/>
    </source>
</evidence>
<organism evidence="1 2">
    <name type="scientific">Rhodococcus wratislaviensis</name>
    <name type="common">Tsukamurella wratislaviensis</name>
    <dbReference type="NCBI Taxonomy" id="44752"/>
    <lineage>
        <taxon>Bacteria</taxon>
        <taxon>Bacillati</taxon>
        <taxon>Actinomycetota</taxon>
        <taxon>Actinomycetes</taxon>
        <taxon>Mycobacteriales</taxon>
        <taxon>Nocardiaceae</taxon>
        <taxon>Rhodococcus</taxon>
    </lineage>
</organism>
<reference evidence="1 2" key="1">
    <citation type="submission" date="2018-11" db="EMBL/GenBank/DDBJ databases">
        <title>Microbial catabolism of amino acid.</title>
        <authorList>
            <person name="Hibi M."/>
            <person name="Ogawa J."/>
        </authorList>
    </citation>
    <scope>NUCLEOTIDE SEQUENCE [LARGE SCALE GENOMIC DNA]</scope>
    <source>
        <strain evidence="1 2">C31-06</strain>
    </source>
</reference>
<keyword evidence="2" id="KW-1185">Reference proteome</keyword>
<protein>
    <recommendedName>
        <fullName evidence="3">DUF1059 domain-containing protein</fullName>
    </recommendedName>
</protein>
<evidence type="ECO:0000313" key="1">
    <source>
        <dbReference type="EMBL" id="GCE41567.1"/>
    </source>
</evidence>
<name>A0A402CDA4_RHOWR</name>
<gene>
    <name evidence="1" type="ORF">Rhow_005226</name>
</gene>